<feature type="compositionally biased region" description="Polar residues" evidence="1">
    <location>
        <begin position="252"/>
        <end position="263"/>
    </location>
</feature>
<dbReference type="InterPro" id="IPR011990">
    <property type="entry name" value="TPR-like_helical_dom_sf"/>
</dbReference>
<dbReference type="PANTHER" id="PTHR35482:SF1">
    <property type="entry name" value="CYTOCHROME C OXIDASE SUBUNIT"/>
    <property type="match status" value="1"/>
</dbReference>
<feature type="compositionally biased region" description="Basic and acidic residues" evidence="1">
    <location>
        <begin position="287"/>
        <end position="302"/>
    </location>
</feature>
<evidence type="ECO:0000256" key="2">
    <source>
        <dbReference type="SAM" id="Phobius"/>
    </source>
</evidence>
<evidence type="ECO:0000313" key="4">
    <source>
        <dbReference type="Proteomes" id="UP000054558"/>
    </source>
</evidence>
<dbReference type="Proteomes" id="UP000054558">
    <property type="component" value="Unassembled WGS sequence"/>
</dbReference>
<sequence length="632" mass="67824">MACEAVGITCAQLQAVGPRLKQRAAQPIPEVPTSPAFARASKGRRQRQGLRSSTQRQSSCCCCRRGLEQLLQTKLRRQGGACSGWGSDHPFTLEAHGALSHQKRGAAARAIGGPPNSRRGPLDSPGTLPEVEIITREGVIRRNVRPKEEPAPGTAGQPKEDEEVQFESSGAGLAEGFARLQEQAARAQLQGERKRAEEFREGDTGAQGLGGASAGGEEGETDPVKARIAAMKKKALEYKAAKDALSQGGSGVQSTTRLDSQSIADAAERSGGESLSEDNAGGESAEDPVKARTEAMKKKALEYKSAQAAPSPPVQPAASEPDPLENVIQPPEESEGGGIGPELALLMSQRRRIEASPYANVIKPLERPSEENMPEIEIEVGNQGAVNGPPSQRVLDQQEDEEYKPKVATWGVFPRPQNISQAYGGGRTIRPGEALISDEEKAARDKKTMALIDAYKKKMGIEMEPALKEKAEKALAAGEALMKRGALRQSLVYFDEVVQETPFRSEVHGAALLNKAVVLDSLSESEAARPLYEKLAQHPKAYISRKAGQMLFGFQAAEKLKFSKNKIKFHDPSVYQKYLSRFSNGYDNTYAPSAAEVEQSARDASKSTVFALAMVGAPLVLIGALIASRGLI</sequence>
<feature type="region of interest" description="Disordered" evidence="1">
    <location>
        <begin position="183"/>
        <end position="226"/>
    </location>
</feature>
<dbReference type="AlphaFoldDB" id="A0A1Y1HWW7"/>
<feature type="region of interest" description="Disordered" evidence="1">
    <location>
        <begin position="242"/>
        <end position="345"/>
    </location>
</feature>
<keyword evidence="2" id="KW-0472">Membrane</keyword>
<feature type="transmembrane region" description="Helical" evidence="2">
    <location>
        <begin position="609"/>
        <end position="627"/>
    </location>
</feature>
<organism evidence="3 4">
    <name type="scientific">Klebsormidium nitens</name>
    <name type="common">Green alga</name>
    <name type="synonym">Ulothrix nitens</name>
    <dbReference type="NCBI Taxonomy" id="105231"/>
    <lineage>
        <taxon>Eukaryota</taxon>
        <taxon>Viridiplantae</taxon>
        <taxon>Streptophyta</taxon>
        <taxon>Klebsormidiophyceae</taxon>
        <taxon>Klebsormidiales</taxon>
        <taxon>Klebsormidiaceae</taxon>
        <taxon>Klebsormidium</taxon>
    </lineage>
</organism>
<dbReference type="Gene3D" id="1.25.40.10">
    <property type="entry name" value="Tetratricopeptide repeat domain"/>
    <property type="match status" value="1"/>
</dbReference>
<proteinExistence type="predicted"/>
<evidence type="ECO:0000256" key="1">
    <source>
        <dbReference type="SAM" id="MobiDB-lite"/>
    </source>
</evidence>
<dbReference type="PANTHER" id="PTHR35482">
    <property type="entry name" value="CYTOCHROME C OXIDASE SUBUNIT"/>
    <property type="match status" value="1"/>
</dbReference>
<evidence type="ECO:0000313" key="3">
    <source>
        <dbReference type="EMBL" id="GAQ81027.1"/>
    </source>
</evidence>
<gene>
    <name evidence="3" type="ORF">KFL_000690090</name>
</gene>
<feature type="compositionally biased region" description="Basic and acidic residues" evidence="1">
    <location>
        <begin position="191"/>
        <end position="203"/>
    </location>
</feature>
<dbReference type="OrthoDB" id="206869at2759"/>
<feature type="compositionally biased region" description="Gly residues" evidence="1">
    <location>
        <begin position="205"/>
        <end position="216"/>
    </location>
</feature>
<name>A0A1Y1HWW7_KLENI</name>
<reference evidence="3 4" key="1">
    <citation type="journal article" date="2014" name="Nat. Commun.">
        <title>Klebsormidium flaccidum genome reveals primary factors for plant terrestrial adaptation.</title>
        <authorList>
            <person name="Hori K."/>
            <person name="Maruyama F."/>
            <person name="Fujisawa T."/>
            <person name="Togashi T."/>
            <person name="Yamamoto N."/>
            <person name="Seo M."/>
            <person name="Sato S."/>
            <person name="Yamada T."/>
            <person name="Mori H."/>
            <person name="Tajima N."/>
            <person name="Moriyama T."/>
            <person name="Ikeuchi M."/>
            <person name="Watanabe M."/>
            <person name="Wada H."/>
            <person name="Kobayashi K."/>
            <person name="Saito M."/>
            <person name="Masuda T."/>
            <person name="Sasaki-Sekimoto Y."/>
            <person name="Mashiguchi K."/>
            <person name="Awai K."/>
            <person name="Shimojima M."/>
            <person name="Masuda S."/>
            <person name="Iwai M."/>
            <person name="Nobusawa T."/>
            <person name="Narise T."/>
            <person name="Kondo S."/>
            <person name="Saito H."/>
            <person name="Sato R."/>
            <person name="Murakawa M."/>
            <person name="Ihara Y."/>
            <person name="Oshima-Yamada Y."/>
            <person name="Ohtaka K."/>
            <person name="Satoh M."/>
            <person name="Sonobe K."/>
            <person name="Ishii M."/>
            <person name="Ohtani R."/>
            <person name="Kanamori-Sato M."/>
            <person name="Honoki R."/>
            <person name="Miyazaki D."/>
            <person name="Mochizuki H."/>
            <person name="Umetsu J."/>
            <person name="Higashi K."/>
            <person name="Shibata D."/>
            <person name="Kamiya Y."/>
            <person name="Sato N."/>
            <person name="Nakamura Y."/>
            <person name="Tabata S."/>
            <person name="Ida S."/>
            <person name="Kurokawa K."/>
            <person name="Ohta H."/>
        </authorList>
    </citation>
    <scope>NUCLEOTIDE SEQUENCE [LARGE SCALE GENOMIC DNA]</scope>
    <source>
        <strain evidence="3 4">NIES-2285</strain>
    </source>
</reference>
<feature type="region of interest" description="Disordered" evidence="1">
    <location>
        <begin position="105"/>
        <end position="169"/>
    </location>
</feature>
<protein>
    <submittedName>
        <fullName evidence="3">Uncharacterized protein</fullName>
    </submittedName>
</protein>
<feature type="compositionally biased region" description="Basic and acidic residues" evidence="1">
    <location>
        <begin position="133"/>
        <end position="150"/>
    </location>
</feature>
<keyword evidence="2" id="KW-1133">Transmembrane helix</keyword>
<keyword evidence="2" id="KW-0812">Transmembrane</keyword>
<dbReference type="OMA" id="DSCGRRE"/>
<dbReference type="EMBL" id="DF237018">
    <property type="protein sequence ID" value="GAQ81027.1"/>
    <property type="molecule type" value="Genomic_DNA"/>
</dbReference>
<accession>A0A1Y1HWW7</accession>
<feature type="region of interest" description="Disordered" evidence="1">
    <location>
        <begin position="23"/>
        <end position="51"/>
    </location>
</feature>
<keyword evidence="4" id="KW-1185">Reference proteome</keyword>